<dbReference type="GO" id="GO:0007018">
    <property type="term" value="P:microtubule-based movement"/>
    <property type="evidence" value="ECO:0007669"/>
    <property type="project" value="InterPro"/>
</dbReference>
<evidence type="ECO:0000313" key="5">
    <source>
        <dbReference type="Proteomes" id="UP000694541"/>
    </source>
</evidence>
<dbReference type="GO" id="GO:0030286">
    <property type="term" value="C:dynein complex"/>
    <property type="evidence" value="ECO:0007669"/>
    <property type="project" value="InterPro"/>
</dbReference>
<dbReference type="Gene3D" id="1.10.8.720">
    <property type="entry name" value="Region D6 of dynein motor"/>
    <property type="match status" value="1"/>
</dbReference>
<name>A0A8B9N5X6_9AVES</name>
<dbReference type="InterPro" id="IPR041658">
    <property type="entry name" value="AAA_lid_11"/>
</dbReference>
<evidence type="ECO:0000259" key="1">
    <source>
        <dbReference type="Pfam" id="PF03028"/>
    </source>
</evidence>
<reference evidence="4" key="1">
    <citation type="submission" date="2025-08" db="UniProtKB">
        <authorList>
            <consortium name="Ensembl"/>
        </authorList>
    </citation>
    <scope>IDENTIFICATION</scope>
</reference>
<evidence type="ECO:0000259" key="2">
    <source>
        <dbReference type="Pfam" id="PF18198"/>
    </source>
</evidence>
<dbReference type="GO" id="GO:0045505">
    <property type="term" value="F:dynein intermediate chain binding"/>
    <property type="evidence" value="ECO:0007669"/>
    <property type="project" value="InterPro"/>
</dbReference>
<dbReference type="InterPro" id="IPR041228">
    <property type="entry name" value="Dynein_C"/>
</dbReference>
<dbReference type="FunFam" id="1.10.8.720:FF:000006">
    <property type="entry name" value="cytoplasmic dynein 2 heavy chain 1"/>
    <property type="match status" value="1"/>
</dbReference>
<dbReference type="PANTHER" id="PTHR45703:SF22">
    <property type="entry name" value="DYNEIN CYTOPLASMIC 2 HEAVY CHAIN 1"/>
    <property type="match status" value="1"/>
</dbReference>
<feature type="domain" description="Dynein heavy chain AAA lid" evidence="2">
    <location>
        <begin position="108"/>
        <end position="248"/>
    </location>
</feature>
<accession>A0A8B9N5X6</accession>
<dbReference type="InterPro" id="IPR026983">
    <property type="entry name" value="DHC"/>
</dbReference>
<dbReference type="GO" id="GO:0051959">
    <property type="term" value="F:dynein light intermediate chain binding"/>
    <property type="evidence" value="ECO:0007669"/>
    <property type="project" value="InterPro"/>
</dbReference>
<dbReference type="PANTHER" id="PTHR45703">
    <property type="entry name" value="DYNEIN HEAVY CHAIN"/>
    <property type="match status" value="1"/>
</dbReference>
<dbReference type="AlphaFoldDB" id="A0A8B9N5X6"/>
<sequence length="383" mass="43898">MGQGQADLAIQTLKECARNGEWLCLKNLHLVTSWLPVLEKELNTLQPQPNFRLWLTAEVHQKFTPILLQSSLKITYEAPPGLKKNLLRTYESWTPEQINKKGNLSRAHSLFCLAWFHAVCQERRNYIPQGWTKFYEFSLSDLRAGFDIIDGLFEGSKDFQWEFVHGLFENAIYGGRVDNYFDMRVLRSYLEQLFNSRIIGSLNARGRKMTSFPHLMSLPNSCSILDYRNIIESLPEDDKPDFFGLPANIARSSQRIISSQVRLPRESNHLVHQSLASLSKVIRGTSLLSSEVQRLASALLNQKCPVSWQSKWEGPEDPLQYLRSLVARALAIQVILKSHFTSICWCSVTGCFLQEGQIFYYLQAVNRKLLVLTLINTVLSRGI</sequence>
<dbReference type="Pfam" id="PF18198">
    <property type="entry name" value="AAA_lid_11"/>
    <property type="match status" value="1"/>
</dbReference>
<dbReference type="GO" id="GO:0008569">
    <property type="term" value="F:minus-end-directed microtubule motor activity"/>
    <property type="evidence" value="ECO:0007669"/>
    <property type="project" value="InterPro"/>
</dbReference>
<reference evidence="4" key="2">
    <citation type="submission" date="2025-09" db="UniProtKB">
        <authorList>
            <consortium name="Ensembl"/>
        </authorList>
    </citation>
    <scope>IDENTIFICATION</scope>
</reference>
<evidence type="ECO:0000313" key="4">
    <source>
        <dbReference type="Ensembl" id="ENSANIP00000018969.1"/>
    </source>
</evidence>
<organism evidence="4 5">
    <name type="scientific">Accipiter nisus</name>
    <name type="common">Eurasian sparrowhawk</name>
    <dbReference type="NCBI Taxonomy" id="211598"/>
    <lineage>
        <taxon>Eukaryota</taxon>
        <taxon>Metazoa</taxon>
        <taxon>Chordata</taxon>
        <taxon>Craniata</taxon>
        <taxon>Vertebrata</taxon>
        <taxon>Euteleostomi</taxon>
        <taxon>Archelosauria</taxon>
        <taxon>Archosauria</taxon>
        <taxon>Dinosauria</taxon>
        <taxon>Saurischia</taxon>
        <taxon>Theropoda</taxon>
        <taxon>Coelurosauria</taxon>
        <taxon>Aves</taxon>
        <taxon>Neognathae</taxon>
        <taxon>Neoaves</taxon>
        <taxon>Telluraves</taxon>
        <taxon>Accipitrimorphae</taxon>
        <taxon>Accipitriformes</taxon>
        <taxon>Accipitridae</taxon>
        <taxon>Accipitrinae</taxon>
        <taxon>Accipiter</taxon>
    </lineage>
</organism>
<dbReference type="Gene3D" id="1.20.1270.280">
    <property type="match status" value="1"/>
</dbReference>
<keyword evidence="5" id="KW-1185">Reference proteome</keyword>
<proteinExistence type="predicted"/>
<protein>
    <recommendedName>
        <fullName evidence="6">Cytoplasmic dynein 2 heavy chain 1</fullName>
    </recommendedName>
</protein>
<evidence type="ECO:0008006" key="6">
    <source>
        <dbReference type="Google" id="ProtNLM"/>
    </source>
</evidence>
<dbReference type="InterPro" id="IPR004273">
    <property type="entry name" value="Dynein_heavy_D6_P-loop"/>
</dbReference>
<feature type="domain" description="Dynein heavy chain C-terminal" evidence="3">
    <location>
        <begin position="268"/>
        <end position="345"/>
    </location>
</feature>
<dbReference type="InterPro" id="IPR042219">
    <property type="entry name" value="AAA_lid_11_sf"/>
</dbReference>
<feature type="domain" description="Dynein heavy chain region D6 P-loop" evidence="1">
    <location>
        <begin position="1"/>
        <end position="75"/>
    </location>
</feature>
<dbReference type="Pfam" id="PF18199">
    <property type="entry name" value="Dynein_C"/>
    <property type="match status" value="1"/>
</dbReference>
<dbReference type="Gene3D" id="3.40.50.300">
    <property type="entry name" value="P-loop containing nucleotide triphosphate hydrolases"/>
    <property type="match status" value="1"/>
</dbReference>
<dbReference type="Ensembl" id="ENSANIT00000019604.1">
    <property type="protein sequence ID" value="ENSANIP00000018969.1"/>
    <property type="gene ID" value="ENSANIG00000012899.1"/>
</dbReference>
<dbReference type="Proteomes" id="UP000694541">
    <property type="component" value="Unplaced"/>
</dbReference>
<dbReference type="InterPro" id="IPR027417">
    <property type="entry name" value="P-loop_NTPase"/>
</dbReference>
<dbReference type="Pfam" id="PF03028">
    <property type="entry name" value="Dynein_heavy"/>
    <property type="match status" value="1"/>
</dbReference>
<evidence type="ECO:0000259" key="3">
    <source>
        <dbReference type="Pfam" id="PF18199"/>
    </source>
</evidence>